<dbReference type="Gene3D" id="2.160.20.80">
    <property type="entry name" value="E3 ubiquitin-protein ligase SopA"/>
    <property type="match status" value="1"/>
</dbReference>
<name>G7WIK1_DESOD</name>
<organism evidence="1 2">
    <name type="scientific">Desulfosporosinus orientis (strain ATCC 19365 / DSM 765 / NCIMB 8382 / VKM B-1628 / Singapore I)</name>
    <name type="common">Desulfotomaculum orientis</name>
    <dbReference type="NCBI Taxonomy" id="768706"/>
    <lineage>
        <taxon>Bacteria</taxon>
        <taxon>Bacillati</taxon>
        <taxon>Bacillota</taxon>
        <taxon>Clostridia</taxon>
        <taxon>Eubacteriales</taxon>
        <taxon>Desulfitobacteriaceae</taxon>
        <taxon>Desulfosporosinus</taxon>
    </lineage>
</organism>
<dbReference type="PANTHER" id="PTHR14136">
    <property type="entry name" value="BTB_POZ DOMAIN-CONTAINING PROTEIN KCTD9"/>
    <property type="match status" value="1"/>
</dbReference>
<dbReference type="Proteomes" id="UP000006346">
    <property type="component" value="Chromosome"/>
</dbReference>
<keyword evidence="2" id="KW-1185">Reference proteome</keyword>
<dbReference type="Pfam" id="PF00805">
    <property type="entry name" value="Pentapeptide"/>
    <property type="match status" value="1"/>
</dbReference>
<dbReference type="SUPFAM" id="SSF141571">
    <property type="entry name" value="Pentapeptide repeat-like"/>
    <property type="match status" value="1"/>
</dbReference>
<dbReference type="KEGG" id="dor:Desor_3594"/>
<dbReference type="PANTHER" id="PTHR14136:SF17">
    <property type="entry name" value="BTB_POZ DOMAIN-CONTAINING PROTEIN KCTD9"/>
    <property type="match status" value="1"/>
</dbReference>
<dbReference type="RefSeq" id="WP_014185883.1">
    <property type="nucleotide sequence ID" value="NC_016584.1"/>
</dbReference>
<protein>
    <submittedName>
        <fullName evidence="1">Putative low-complexity protein</fullName>
    </submittedName>
</protein>
<dbReference type="InterPro" id="IPR001646">
    <property type="entry name" value="5peptide_repeat"/>
</dbReference>
<dbReference type="PATRIC" id="fig|768706.3.peg.3625"/>
<evidence type="ECO:0000313" key="2">
    <source>
        <dbReference type="Proteomes" id="UP000006346"/>
    </source>
</evidence>
<dbReference type="eggNOG" id="COG1357">
    <property type="taxonomic scope" value="Bacteria"/>
</dbReference>
<dbReference type="AlphaFoldDB" id="G7WIK1"/>
<reference evidence="2" key="1">
    <citation type="submission" date="2011-11" db="EMBL/GenBank/DDBJ databases">
        <title>Complete sequence of Desulfosporosinus orientis DSM 765.</title>
        <authorList>
            <person name="Lucas S."/>
            <person name="Han J."/>
            <person name="Lapidus A."/>
            <person name="Cheng J.-F."/>
            <person name="Goodwin L."/>
            <person name="Pitluck S."/>
            <person name="Peters L."/>
            <person name="Ovchinnikova G."/>
            <person name="Teshima H."/>
            <person name="Detter J.C."/>
            <person name="Han C."/>
            <person name="Tapia R."/>
            <person name="Land M."/>
            <person name="Hauser L."/>
            <person name="Kyrpides N."/>
            <person name="Ivanova N."/>
            <person name="Pagani I."/>
            <person name="Pester M."/>
            <person name="Spring S."/>
            <person name="Ollivier B."/>
            <person name="Rattei T."/>
            <person name="Klenk H.-P."/>
            <person name="Wagner M."/>
            <person name="Loy A."/>
            <person name="Woyke T."/>
        </authorList>
    </citation>
    <scope>NUCLEOTIDE SEQUENCE [LARGE SCALE GENOMIC DNA]</scope>
    <source>
        <strain evidence="2">ATCC 19365 / DSM 765 / NCIMB 8382 / VKM B-1628</strain>
    </source>
</reference>
<sequence length="281" mass="31783">MQIDISRSHLRADCNKCFGLCCTALYFAASEGFPKDKEAGKPCHHLQTDFRCRIHADLREQGFKGCLAYDCIGAGQKVAQIYGGQDWRKAPELAREMFEVFLIMWQLHEMLWYLTEGLTLEPARSIHTELYNMQEKIDRLTLLRPESLLELDVPLLRAEVNTVLLKTSELVRKAVRSKQQTSQRRQKNFKRGADLMAADLRTYDLRGANLRGACLIAADLRGTDLWGADLIGADFRDTDLRGADLSQSLFLTQGQINAARGDKSTKLPLALSRPAFWEGCD</sequence>
<gene>
    <name evidence="1" type="ordered locus">Desor_3594</name>
</gene>
<evidence type="ECO:0000313" key="1">
    <source>
        <dbReference type="EMBL" id="AET69075.1"/>
    </source>
</evidence>
<dbReference type="InterPro" id="IPR051082">
    <property type="entry name" value="Pentapeptide-BTB/POZ_domain"/>
</dbReference>
<dbReference type="STRING" id="768706.Desor_3594"/>
<dbReference type="HOGENOM" id="CLU_068870_0_0_9"/>
<dbReference type="EMBL" id="CP003108">
    <property type="protein sequence ID" value="AET69075.1"/>
    <property type="molecule type" value="Genomic_DNA"/>
</dbReference>
<accession>G7WIK1</accession>
<proteinExistence type="predicted"/>
<dbReference type="OrthoDB" id="154708at2"/>
<reference evidence="1 2" key="2">
    <citation type="journal article" date="2012" name="J. Bacteriol.">
        <title>Complete genome sequences of Desulfosporosinus orientis DSM765T, Desulfosporosinus youngiae DSM17734T, Desulfosporosinus meridiei DSM13257T, and Desulfosporosinus acidiphilus DSM22704T.</title>
        <authorList>
            <person name="Pester M."/>
            <person name="Brambilla E."/>
            <person name="Alazard D."/>
            <person name="Rattei T."/>
            <person name="Weinmaier T."/>
            <person name="Han J."/>
            <person name="Lucas S."/>
            <person name="Lapidus A."/>
            <person name="Cheng J.F."/>
            <person name="Goodwin L."/>
            <person name="Pitluck S."/>
            <person name="Peters L."/>
            <person name="Ovchinnikova G."/>
            <person name="Teshima H."/>
            <person name="Detter J.C."/>
            <person name="Han C.S."/>
            <person name="Tapia R."/>
            <person name="Land M.L."/>
            <person name="Hauser L."/>
            <person name="Kyrpides N.C."/>
            <person name="Ivanova N.N."/>
            <person name="Pagani I."/>
            <person name="Huntmann M."/>
            <person name="Wei C.L."/>
            <person name="Davenport K.W."/>
            <person name="Daligault H."/>
            <person name="Chain P.S."/>
            <person name="Chen A."/>
            <person name="Mavromatis K."/>
            <person name="Markowitz V."/>
            <person name="Szeto E."/>
            <person name="Mikhailova N."/>
            <person name="Pati A."/>
            <person name="Wagner M."/>
            <person name="Woyke T."/>
            <person name="Ollivier B."/>
            <person name="Klenk H.P."/>
            <person name="Spring S."/>
            <person name="Loy A."/>
        </authorList>
    </citation>
    <scope>NUCLEOTIDE SEQUENCE [LARGE SCALE GENOMIC DNA]</scope>
    <source>
        <strain evidence="2">ATCC 19365 / DSM 765 / NCIMB 8382 / VKM B-1628</strain>
    </source>
</reference>